<dbReference type="RefSeq" id="WP_145105399.1">
    <property type="nucleotide sequence ID" value="NZ_CP036349.1"/>
</dbReference>
<protein>
    <submittedName>
        <fullName evidence="1">Uncharacterized protein</fullName>
    </submittedName>
</protein>
<dbReference type="KEGG" id="bmei:Spa11_01310"/>
<reference evidence="1 2" key="1">
    <citation type="submission" date="2019-02" db="EMBL/GenBank/DDBJ databases">
        <title>Deep-cultivation of Planctomycetes and their phenomic and genomic characterization uncovers novel biology.</title>
        <authorList>
            <person name="Wiegand S."/>
            <person name="Jogler M."/>
            <person name="Boedeker C."/>
            <person name="Pinto D."/>
            <person name="Vollmers J."/>
            <person name="Rivas-Marin E."/>
            <person name="Kohn T."/>
            <person name="Peeters S.H."/>
            <person name="Heuer A."/>
            <person name="Rast P."/>
            <person name="Oberbeckmann S."/>
            <person name="Bunk B."/>
            <person name="Jeske O."/>
            <person name="Meyerdierks A."/>
            <person name="Storesund J.E."/>
            <person name="Kallscheuer N."/>
            <person name="Luecker S."/>
            <person name="Lage O.M."/>
            <person name="Pohl T."/>
            <person name="Merkel B.J."/>
            <person name="Hornburger P."/>
            <person name="Mueller R.-W."/>
            <person name="Bruemmer F."/>
            <person name="Labrenz M."/>
            <person name="Spormann A.M."/>
            <person name="Op den Camp H."/>
            <person name="Overmann J."/>
            <person name="Amann R."/>
            <person name="Jetten M.S.M."/>
            <person name="Mascher T."/>
            <person name="Medema M.H."/>
            <person name="Devos D.P."/>
            <person name="Kaster A.-K."/>
            <person name="Ovreas L."/>
            <person name="Rohde M."/>
            <person name="Galperin M.Y."/>
            <person name="Jogler C."/>
        </authorList>
    </citation>
    <scope>NUCLEOTIDE SEQUENCE [LARGE SCALE GENOMIC DNA]</scope>
    <source>
        <strain evidence="1 2">Spa11</strain>
    </source>
</reference>
<gene>
    <name evidence="1" type="ORF">Spa11_01310</name>
</gene>
<keyword evidence="2" id="KW-1185">Reference proteome</keyword>
<dbReference type="AlphaFoldDB" id="A0A518K2F7"/>
<evidence type="ECO:0000313" key="2">
    <source>
        <dbReference type="Proteomes" id="UP000316426"/>
    </source>
</evidence>
<sequence length="75" mass="8446">MARLKTVFAPLAIAIFVATAATAEARLFFRHHYSQPATIRSASQPVYRAYPAPVRVIRHGYHPEMFRNQLGYGEG</sequence>
<dbReference type="Proteomes" id="UP000316426">
    <property type="component" value="Chromosome"/>
</dbReference>
<organism evidence="1 2">
    <name type="scientific">Botrimarina mediterranea</name>
    <dbReference type="NCBI Taxonomy" id="2528022"/>
    <lineage>
        <taxon>Bacteria</taxon>
        <taxon>Pseudomonadati</taxon>
        <taxon>Planctomycetota</taxon>
        <taxon>Planctomycetia</taxon>
        <taxon>Pirellulales</taxon>
        <taxon>Lacipirellulaceae</taxon>
        <taxon>Botrimarina</taxon>
    </lineage>
</organism>
<dbReference type="EMBL" id="CP036349">
    <property type="protein sequence ID" value="QDV71962.1"/>
    <property type="molecule type" value="Genomic_DNA"/>
</dbReference>
<name>A0A518K2F7_9BACT</name>
<accession>A0A518K2F7</accession>
<proteinExistence type="predicted"/>
<evidence type="ECO:0000313" key="1">
    <source>
        <dbReference type="EMBL" id="QDV71962.1"/>
    </source>
</evidence>